<dbReference type="Proteomes" id="UP000030758">
    <property type="component" value="Unassembled WGS sequence"/>
</dbReference>
<evidence type="ECO:0000313" key="3">
    <source>
        <dbReference type="Proteomes" id="UP000030764"/>
    </source>
</evidence>
<feature type="non-terminal residue" evidence="1">
    <location>
        <position position="71"/>
    </location>
</feature>
<gene>
    <name evidence="1" type="ORF">M513_03708</name>
    <name evidence="2" type="ORF">M514_03708</name>
</gene>
<dbReference type="Proteomes" id="UP000030764">
    <property type="component" value="Unassembled WGS sequence"/>
</dbReference>
<dbReference type="EMBL" id="KL367502">
    <property type="protein sequence ID" value="KFD68691.1"/>
    <property type="molecule type" value="Genomic_DNA"/>
</dbReference>
<organism evidence="1 3">
    <name type="scientific">Trichuris suis</name>
    <name type="common">pig whipworm</name>
    <dbReference type="NCBI Taxonomy" id="68888"/>
    <lineage>
        <taxon>Eukaryota</taxon>
        <taxon>Metazoa</taxon>
        <taxon>Ecdysozoa</taxon>
        <taxon>Nematoda</taxon>
        <taxon>Enoplea</taxon>
        <taxon>Dorylaimia</taxon>
        <taxon>Trichinellida</taxon>
        <taxon>Trichuridae</taxon>
        <taxon>Trichuris</taxon>
    </lineage>
</organism>
<accession>A0A085MDS2</accession>
<proteinExistence type="predicted"/>
<feature type="non-terminal residue" evidence="1">
    <location>
        <position position="1"/>
    </location>
</feature>
<dbReference type="EMBL" id="KL363200">
    <property type="protein sequence ID" value="KFD55368.1"/>
    <property type="molecule type" value="Genomic_DNA"/>
</dbReference>
<keyword evidence="3" id="KW-1185">Reference proteome</keyword>
<evidence type="ECO:0000313" key="1">
    <source>
        <dbReference type="EMBL" id="KFD55368.1"/>
    </source>
</evidence>
<protein>
    <submittedName>
        <fullName evidence="1">Uncharacterized protein</fullName>
    </submittedName>
</protein>
<evidence type="ECO:0000313" key="2">
    <source>
        <dbReference type="EMBL" id="KFD68691.1"/>
    </source>
</evidence>
<dbReference type="AlphaFoldDB" id="A0A085MDS2"/>
<sequence length="71" mass="7911">GSCTLNWIFSTITSGIVLPVTLKHSSSSRFINRNLHLGRIQLICLSRLKTATMNIAPPLTALRKTDLYVKE</sequence>
<reference evidence="1 3" key="1">
    <citation type="journal article" date="2014" name="Nat. Genet.">
        <title>Genome and transcriptome of the porcine whipworm Trichuris suis.</title>
        <authorList>
            <person name="Jex A.R."/>
            <person name="Nejsum P."/>
            <person name="Schwarz E.M."/>
            <person name="Hu L."/>
            <person name="Young N.D."/>
            <person name="Hall R.S."/>
            <person name="Korhonen P.K."/>
            <person name="Liao S."/>
            <person name="Thamsborg S."/>
            <person name="Xia J."/>
            <person name="Xu P."/>
            <person name="Wang S."/>
            <person name="Scheerlinck J.P."/>
            <person name="Hofmann A."/>
            <person name="Sternberg P.W."/>
            <person name="Wang J."/>
            <person name="Gasser R.B."/>
        </authorList>
    </citation>
    <scope>NUCLEOTIDE SEQUENCE [LARGE SCALE GENOMIC DNA]</scope>
    <source>
        <strain evidence="2">DCEP-RM93F</strain>
        <strain evidence="1">DCEP-RM93M</strain>
    </source>
</reference>
<name>A0A085MDS2_9BILA</name>